<evidence type="ECO:0000313" key="3">
    <source>
        <dbReference type="RefSeq" id="XP_022155005.1"/>
    </source>
</evidence>
<evidence type="ECO:0000256" key="1">
    <source>
        <dbReference type="SAM" id="Phobius"/>
    </source>
</evidence>
<name>A0A6J1DL78_MOMCH</name>
<gene>
    <name evidence="3" type="primary">LOC111022146</name>
</gene>
<keyword evidence="1" id="KW-0472">Membrane</keyword>
<accession>A0A6J1DL78</accession>
<keyword evidence="1" id="KW-0812">Transmembrane</keyword>
<organism evidence="2 3">
    <name type="scientific">Momordica charantia</name>
    <name type="common">Bitter gourd</name>
    <name type="synonym">Balsam pear</name>
    <dbReference type="NCBI Taxonomy" id="3673"/>
    <lineage>
        <taxon>Eukaryota</taxon>
        <taxon>Viridiplantae</taxon>
        <taxon>Streptophyta</taxon>
        <taxon>Embryophyta</taxon>
        <taxon>Tracheophyta</taxon>
        <taxon>Spermatophyta</taxon>
        <taxon>Magnoliopsida</taxon>
        <taxon>eudicotyledons</taxon>
        <taxon>Gunneridae</taxon>
        <taxon>Pentapetalae</taxon>
        <taxon>rosids</taxon>
        <taxon>fabids</taxon>
        <taxon>Cucurbitales</taxon>
        <taxon>Cucurbitaceae</taxon>
        <taxon>Momordiceae</taxon>
        <taxon>Momordica</taxon>
    </lineage>
</organism>
<dbReference type="AlphaFoldDB" id="A0A6J1DL78"/>
<keyword evidence="1" id="KW-1133">Transmembrane helix</keyword>
<reference evidence="3" key="1">
    <citation type="submission" date="2025-08" db="UniProtKB">
        <authorList>
            <consortium name="RefSeq"/>
        </authorList>
    </citation>
    <scope>IDENTIFICATION</scope>
    <source>
        <strain evidence="3">OHB3-1</strain>
    </source>
</reference>
<keyword evidence="2" id="KW-1185">Reference proteome</keyword>
<dbReference type="Proteomes" id="UP000504603">
    <property type="component" value="Unplaced"/>
</dbReference>
<sequence>MRCKTIWISSTLFFKYSKNDFRAAWMCSSCLSIFFCSVITSLMAPIDGSPLRAYFWSISRSSKGNQSASMSRTTIFPTQSGLKLAKLSDQARDDGDWRLTKAFLTMLCHHQFHKIWHISCFKAPLQEETARLNRLEALVCSSIGESVEIGLMGRDNLHIFPLLYCWCGLLQKRFKTPLPLRWGSGLPHIFFIFSSILRRKIRCLGWWHWRQIIN</sequence>
<proteinExistence type="predicted"/>
<dbReference type="KEGG" id="mcha:111022146"/>
<protein>
    <submittedName>
        <fullName evidence="3">Uncharacterized protein LOC111022146</fullName>
    </submittedName>
</protein>
<dbReference type="GeneID" id="111022146"/>
<evidence type="ECO:0000313" key="2">
    <source>
        <dbReference type="Proteomes" id="UP000504603"/>
    </source>
</evidence>
<feature type="transmembrane region" description="Helical" evidence="1">
    <location>
        <begin position="21"/>
        <end position="46"/>
    </location>
</feature>
<dbReference type="RefSeq" id="XP_022155005.1">
    <property type="nucleotide sequence ID" value="XM_022299313.1"/>
</dbReference>